<dbReference type="InterPro" id="IPR011162">
    <property type="entry name" value="MHC_I/II-like_Ag-recog"/>
</dbReference>
<keyword evidence="2" id="KW-0732">Signal</keyword>
<dbReference type="AlphaFoldDB" id="A0A8C9UQD0"/>
<evidence type="ECO:0000256" key="2">
    <source>
        <dbReference type="SAM" id="SignalP"/>
    </source>
</evidence>
<sequence>MLFLLLPLLAALFPGGDSGKNWGFEKPVSFHVIQTTSFRNYSWVHLGSGWLGELQTHRWNISSGGDAITSTLLVKTFHSFLLHDHLPIYAQCNLAGLLF</sequence>
<dbReference type="InterPro" id="IPR011161">
    <property type="entry name" value="MHC_I-like_Ag-recog"/>
</dbReference>
<reference evidence="4" key="1">
    <citation type="submission" date="2025-08" db="UniProtKB">
        <authorList>
            <consortium name="Ensembl"/>
        </authorList>
    </citation>
    <scope>IDENTIFICATION</scope>
</reference>
<organism evidence="4 5">
    <name type="scientific">Spermophilus dauricus</name>
    <name type="common">Daurian ground squirrel</name>
    <dbReference type="NCBI Taxonomy" id="99837"/>
    <lineage>
        <taxon>Eukaryota</taxon>
        <taxon>Metazoa</taxon>
        <taxon>Chordata</taxon>
        <taxon>Craniata</taxon>
        <taxon>Vertebrata</taxon>
        <taxon>Euteleostomi</taxon>
        <taxon>Mammalia</taxon>
        <taxon>Eutheria</taxon>
        <taxon>Euarchontoglires</taxon>
        <taxon>Glires</taxon>
        <taxon>Rodentia</taxon>
        <taxon>Sciuromorpha</taxon>
        <taxon>Sciuridae</taxon>
        <taxon>Xerinae</taxon>
        <taxon>Marmotini</taxon>
        <taxon>Spermophilus</taxon>
    </lineage>
</organism>
<name>A0A8C9UQD0_SPEDA</name>
<dbReference type="Pfam" id="PF16497">
    <property type="entry name" value="MHC_I_3"/>
    <property type="match status" value="1"/>
</dbReference>
<evidence type="ECO:0000313" key="4">
    <source>
        <dbReference type="Ensembl" id="ENSSDAP00000014617.1"/>
    </source>
</evidence>
<dbReference type="Proteomes" id="UP000694422">
    <property type="component" value="Unplaced"/>
</dbReference>
<feature type="domain" description="MHC class I-like antigen recognition-like" evidence="3">
    <location>
        <begin position="1"/>
        <end position="63"/>
    </location>
</feature>
<proteinExistence type="predicted"/>
<keyword evidence="1" id="KW-0325">Glycoprotein</keyword>
<feature type="chain" id="PRO_5034787080" description="MHC class I-like antigen recognition-like domain-containing protein" evidence="2">
    <location>
        <begin position="19"/>
        <end position="99"/>
    </location>
</feature>
<reference evidence="4" key="2">
    <citation type="submission" date="2025-09" db="UniProtKB">
        <authorList>
            <consortium name="Ensembl"/>
        </authorList>
    </citation>
    <scope>IDENTIFICATION</scope>
</reference>
<dbReference type="Ensembl" id="ENSSDAT00000016571.1">
    <property type="protein sequence ID" value="ENSSDAP00000014617.1"/>
    <property type="gene ID" value="ENSSDAG00000013178.1"/>
</dbReference>
<dbReference type="Gene3D" id="3.30.500.10">
    <property type="entry name" value="MHC class I-like antigen recognition-like"/>
    <property type="match status" value="1"/>
</dbReference>
<protein>
    <recommendedName>
        <fullName evidence="3">MHC class I-like antigen recognition-like domain-containing protein</fullName>
    </recommendedName>
</protein>
<accession>A0A8C9UQD0</accession>
<dbReference type="InterPro" id="IPR037055">
    <property type="entry name" value="MHC_I-like_Ag-recog_sf"/>
</dbReference>
<feature type="signal peptide" evidence="2">
    <location>
        <begin position="1"/>
        <end position="18"/>
    </location>
</feature>
<evidence type="ECO:0000313" key="5">
    <source>
        <dbReference type="Proteomes" id="UP000694422"/>
    </source>
</evidence>
<keyword evidence="5" id="KW-1185">Reference proteome</keyword>
<evidence type="ECO:0000259" key="3">
    <source>
        <dbReference type="Pfam" id="PF16497"/>
    </source>
</evidence>
<dbReference type="SUPFAM" id="SSF54452">
    <property type="entry name" value="MHC antigen-recognition domain"/>
    <property type="match status" value="1"/>
</dbReference>
<evidence type="ECO:0000256" key="1">
    <source>
        <dbReference type="ARBA" id="ARBA00023180"/>
    </source>
</evidence>